<dbReference type="GO" id="GO:0016740">
    <property type="term" value="F:transferase activity"/>
    <property type="evidence" value="ECO:0007669"/>
    <property type="project" value="UniProtKB-KW"/>
</dbReference>
<name>A0A5A7RJ14_STRAF</name>
<organism evidence="1 2">
    <name type="scientific">Striga asiatica</name>
    <name type="common">Asiatic witchweed</name>
    <name type="synonym">Buchnera asiatica</name>
    <dbReference type="NCBI Taxonomy" id="4170"/>
    <lineage>
        <taxon>Eukaryota</taxon>
        <taxon>Viridiplantae</taxon>
        <taxon>Streptophyta</taxon>
        <taxon>Embryophyta</taxon>
        <taxon>Tracheophyta</taxon>
        <taxon>Spermatophyta</taxon>
        <taxon>Magnoliopsida</taxon>
        <taxon>eudicotyledons</taxon>
        <taxon>Gunneridae</taxon>
        <taxon>Pentapetalae</taxon>
        <taxon>asterids</taxon>
        <taxon>lamiids</taxon>
        <taxon>Lamiales</taxon>
        <taxon>Orobanchaceae</taxon>
        <taxon>Buchnereae</taxon>
        <taxon>Striga</taxon>
    </lineage>
</organism>
<comment type="caution">
    <text evidence="1">The sequence shown here is derived from an EMBL/GenBank/DDBJ whole genome shotgun (WGS) entry which is preliminary data.</text>
</comment>
<evidence type="ECO:0000313" key="2">
    <source>
        <dbReference type="Proteomes" id="UP000325081"/>
    </source>
</evidence>
<keyword evidence="2" id="KW-1185">Reference proteome</keyword>
<sequence>MPPFVMTKIINHRPNSRSMHEEFKNLTAKTEIDSLGAKKLTSRLDSDSGGVENPRLPDLVRRVRQPDDLDRRVHRRHSRLRCGGGGDRDSHRLLALLLRRLAQIPPRWDVRRRIATPPSEFQPFAFLDHIKIGSKNK</sequence>
<evidence type="ECO:0000313" key="1">
    <source>
        <dbReference type="EMBL" id="GER57205.1"/>
    </source>
</evidence>
<protein>
    <submittedName>
        <fullName evidence="1">HXXXD-type acyl-transferase family protein</fullName>
    </submittedName>
</protein>
<dbReference type="Proteomes" id="UP000325081">
    <property type="component" value="Unassembled WGS sequence"/>
</dbReference>
<reference evidence="2" key="1">
    <citation type="journal article" date="2019" name="Curr. Biol.">
        <title>Genome Sequence of Striga asiatica Provides Insight into the Evolution of Plant Parasitism.</title>
        <authorList>
            <person name="Yoshida S."/>
            <person name="Kim S."/>
            <person name="Wafula E.K."/>
            <person name="Tanskanen J."/>
            <person name="Kim Y.M."/>
            <person name="Honaas L."/>
            <person name="Yang Z."/>
            <person name="Spallek T."/>
            <person name="Conn C.E."/>
            <person name="Ichihashi Y."/>
            <person name="Cheong K."/>
            <person name="Cui S."/>
            <person name="Der J.P."/>
            <person name="Gundlach H."/>
            <person name="Jiao Y."/>
            <person name="Hori C."/>
            <person name="Ishida J.K."/>
            <person name="Kasahara H."/>
            <person name="Kiba T."/>
            <person name="Kim M.S."/>
            <person name="Koo N."/>
            <person name="Laohavisit A."/>
            <person name="Lee Y.H."/>
            <person name="Lumba S."/>
            <person name="McCourt P."/>
            <person name="Mortimer J.C."/>
            <person name="Mutuku J.M."/>
            <person name="Nomura T."/>
            <person name="Sasaki-Sekimoto Y."/>
            <person name="Seto Y."/>
            <person name="Wang Y."/>
            <person name="Wakatake T."/>
            <person name="Sakakibara H."/>
            <person name="Demura T."/>
            <person name="Yamaguchi S."/>
            <person name="Yoneyama K."/>
            <person name="Manabe R.I."/>
            <person name="Nelson D.C."/>
            <person name="Schulman A.H."/>
            <person name="Timko M.P."/>
            <person name="dePamphilis C.W."/>
            <person name="Choi D."/>
            <person name="Shirasu K."/>
        </authorList>
    </citation>
    <scope>NUCLEOTIDE SEQUENCE [LARGE SCALE GENOMIC DNA]</scope>
    <source>
        <strain evidence="2">cv. UVA1</strain>
    </source>
</reference>
<keyword evidence="1" id="KW-0808">Transferase</keyword>
<dbReference type="AlphaFoldDB" id="A0A5A7RJ14"/>
<accession>A0A5A7RJ14</accession>
<proteinExistence type="predicted"/>
<gene>
    <name evidence="1" type="ORF">STAS_35016</name>
</gene>
<dbReference type="EMBL" id="BKCP01013181">
    <property type="protein sequence ID" value="GER57205.1"/>
    <property type="molecule type" value="Genomic_DNA"/>
</dbReference>